<protein>
    <submittedName>
        <fullName evidence="2">Uncharacterized protein</fullName>
    </submittedName>
</protein>
<dbReference type="EMBL" id="POTX01000039">
    <property type="protein sequence ID" value="PZF98474.1"/>
    <property type="molecule type" value="Genomic_DNA"/>
</dbReference>
<evidence type="ECO:0000313" key="3">
    <source>
        <dbReference type="Proteomes" id="UP000248627"/>
    </source>
</evidence>
<gene>
    <name evidence="2" type="ORF">C1I93_08660</name>
</gene>
<feature type="transmembrane region" description="Helical" evidence="1">
    <location>
        <begin position="123"/>
        <end position="144"/>
    </location>
</feature>
<feature type="transmembrane region" description="Helical" evidence="1">
    <location>
        <begin position="199"/>
        <end position="219"/>
    </location>
</feature>
<proteinExistence type="predicted"/>
<dbReference type="AlphaFoldDB" id="A0A2W2CYL6"/>
<keyword evidence="3" id="KW-1185">Reference proteome</keyword>
<comment type="caution">
    <text evidence="2">The sequence shown here is derived from an EMBL/GenBank/DDBJ whole genome shotgun (WGS) entry which is preliminary data.</text>
</comment>
<feature type="transmembrane region" description="Helical" evidence="1">
    <location>
        <begin position="151"/>
        <end position="173"/>
    </location>
</feature>
<feature type="transmembrane region" description="Helical" evidence="1">
    <location>
        <begin position="57"/>
        <end position="77"/>
    </location>
</feature>
<organism evidence="2 3">
    <name type="scientific">Micromonospora endophytica</name>
    <dbReference type="NCBI Taxonomy" id="515350"/>
    <lineage>
        <taxon>Bacteria</taxon>
        <taxon>Bacillati</taxon>
        <taxon>Actinomycetota</taxon>
        <taxon>Actinomycetes</taxon>
        <taxon>Micromonosporales</taxon>
        <taxon>Micromonosporaceae</taxon>
        <taxon>Micromonospora</taxon>
    </lineage>
</organism>
<feature type="transmembrane region" description="Helical" evidence="1">
    <location>
        <begin position="89"/>
        <end position="111"/>
    </location>
</feature>
<feature type="non-terminal residue" evidence="2">
    <location>
        <position position="308"/>
    </location>
</feature>
<evidence type="ECO:0000256" key="1">
    <source>
        <dbReference type="SAM" id="Phobius"/>
    </source>
</evidence>
<dbReference type="Proteomes" id="UP000248627">
    <property type="component" value="Unassembled WGS sequence"/>
</dbReference>
<reference evidence="2 3" key="1">
    <citation type="submission" date="2018-01" db="EMBL/GenBank/DDBJ databases">
        <title>Draft genome sequence of Jishengella endophytica.</title>
        <authorList>
            <person name="Sahin N."/>
            <person name="Ay H."/>
            <person name="Saygin H."/>
        </authorList>
    </citation>
    <scope>NUCLEOTIDE SEQUENCE [LARGE SCALE GENOMIC DNA]</scope>
    <source>
        <strain evidence="2 3">DSM 45430</strain>
    </source>
</reference>
<name>A0A2W2CYL6_9ACTN</name>
<sequence>MPDMAHRTLSRLMLTAFGVSLLAGAGQLGLAFGFGIVRLTGTFTGAAVNQWPAQLVWVGWFATNAAVAAALLVERLARADGHLTGLRRQLAVAGSAALGAVVVAPLCMQLARSAETGSVHPIWTVAVCAVLGALIGAGAVLAVLAQPPFAWNAVALAGVLWLVALLSVVPSLGDSGPLTPVRLGVLEPAWLTDDTTQRLALLLLPMLTLLAGAATGALARRHGCAPLVSGASGSAGPLLVAFAYLAAGPGHAGDRYQLWPYYAALIAVAAGALGSAATALLPWPSARTEATGAIEPTAILPPLPPTPA</sequence>
<keyword evidence="1" id="KW-1133">Transmembrane helix</keyword>
<accession>A0A2W2CYL6</accession>
<keyword evidence="1" id="KW-0812">Transmembrane</keyword>
<feature type="transmembrane region" description="Helical" evidence="1">
    <location>
        <begin position="226"/>
        <end position="247"/>
    </location>
</feature>
<evidence type="ECO:0000313" key="2">
    <source>
        <dbReference type="EMBL" id="PZF98474.1"/>
    </source>
</evidence>
<keyword evidence="1" id="KW-0472">Membrane</keyword>
<feature type="transmembrane region" description="Helical" evidence="1">
    <location>
        <begin position="259"/>
        <end position="281"/>
    </location>
</feature>